<dbReference type="InterPro" id="IPR008948">
    <property type="entry name" value="L-Aspartase-like"/>
</dbReference>
<evidence type="ECO:0000256" key="6">
    <source>
        <dbReference type="ARBA" id="ARBA00023239"/>
    </source>
</evidence>
<dbReference type="Gene3D" id="1.10.40.30">
    <property type="entry name" value="Fumarase/aspartase (C-terminal domain)"/>
    <property type="match status" value="1"/>
</dbReference>
<evidence type="ECO:0000256" key="7">
    <source>
        <dbReference type="HAMAP-Rule" id="MF_00006"/>
    </source>
</evidence>
<dbReference type="InterPro" id="IPR029419">
    <property type="entry name" value="Arg_succ_lyase_C"/>
</dbReference>
<reference evidence="10 11" key="1">
    <citation type="journal article" date="2017" name="ISME J.">
        <title>Energy and carbon metabolisms in a deep terrestrial subsurface fluid microbial community.</title>
        <authorList>
            <person name="Momper L."/>
            <person name="Jungbluth S.P."/>
            <person name="Lee M.D."/>
            <person name="Amend J.P."/>
        </authorList>
    </citation>
    <scope>NUCLEOTIDE SEQUENCE [LARGE SCALE GENOMIC DNA]</scope>
    <source>
        <strain evidence="10">SURF_26</strain>
    </source>
</reference>
<keyword evidence="5 7" id="KW-0028">Amino-acid biosynthesis</keyword>
<dbReference type="FunFam" id="1.10.40.30:FF:000001">
    <property type="entry name" value="Argininosuccinate lyase"/>
    <property type="match status" value="1"/>
</dbReference>
<dbReference type="GO" id="GO:0005829">
    <property type="term" value="C:cytosol"/>
    <property type="evidence" value="ECO:0007669"/>
    <property type="project" value="TreeGrafter"/>
</dbReference>
<evidence type="ECO:0000259" key="8">
    <source>
        <dbReference type="Pfam" id="PF00206"/>
    </source>
</evidence>
<comment type="catalytic activity">
    <reaction evidence="1 7">
        <text>2-(N(omega)-L-arginino)succinate = fumarate + L-arginine</text>
        <dbReference type="Rhea" id="RHEA:24020"/>
        <dbReference type="ChEBI" id="CHEBI:29806"/>
        <dbReference type="ChEBI" id="CHEBI:32682"/>
        <dbReference type="ChEBI" id="CHEBI:57472"/>
        <dbReference type="EC" id="4.3.2.1"/>
    </reaction>
</comment>
<keyword evidence="6 7" id="KW-0456">Lyase</keyword>
<dbReference type="Proteomes" id="UP000266426">
    <property type="component" value="Unassembled WGS sequence"/>
</dbReference>
<dbReference type="InterPro" id="IPR024083">
    <property type="entry name" value="Fumarase/histidase_N"/>
</dbReference>
<comment type="similarity">
    <text evidence="7">Belongs to the lyase 1 family. Argininosuccinate lyase subfamily.</text>
</comment>
<gene>
    <name evidence="7 10" type="primary">argH</name>
    <name evidence="10" type="ORF">C4541_03340</name>
</gene>
<dbReference type="UniPathway" id="UPA00068">
    <property type="reaction ID" value="UER00114"/>
</dbReference>
<dbReference type="CDD" id="cd01359">
    <property type="entry name" value="Argininosuccinate_lyase"/>
    <property type="match status" value="1"/>
</dbReference>
<evidence type="ECO:0000256" key="2">
    <source>
        <dbReference type="ARBA" id="ARBA00004941"/>
    </source>
</evidence>
<dbReference type="PANTHER" id="PTHR43814:SF1">
    <property type="entry name" value="ARGININOSUCCINATE LYASE"/>
    <property type="match status" value="1"/>
</dbReference>
<dbReference type="SUPFAM" id="SSF48557">
    <property type="entry name" value="L-aspartase-like"/>
    <property type="match status" value="1"/>
</dbReference>
<dbReference type="PRINTS" id="PR00149">
    <property type="entry name" value="FUMRATELYASE"/>
</dbReference>
<dbReference type="NCBIfam" id="TIGR00838">
    <property type="entry name" value="argH"/>
    <property type="match status" value="1"/>
</dbReference>
<evidence type="ECO:0000313" key="10">
    <source>
        <dbReference type="EMBL" id="RJP60867.1"/>
    </source>
</evidence>
<evidence type="ECO:0000259" key="9">
    <source>
        <dbReference type="Pfam" id="PF14698"/>
    </source>
</evidence>
<dbReference type="EC" id="4.3.2.1" evidence="3 7"/>
<evidence type="ECO:0000256" key="4">
    <source>
        <dbReference type="ARBA" id="ARBA00022571"/>
    </source>
</evidence>
<dbReference type="PRINTS" id="PR00145">
    <property type="entry name" value="ARGSUCLYASE"/>
</dbReference>
<dbReference type="GO" id="GO:0042450">
    <property type="term" value="P:L-arginine biosynthetic process via ornithine"/>
    <property type="evidence" value="ECO:0007669"/>
    <property type="project" value="UniProtKB-UniRule"/>
</dbReference>
<dbReference type="AlphaFoldDB" id="A0A3A4RDS6"/>
<evidence type="ECO:0000313" key="11">
    <source>
        <dbReference type="Proteomes" id="UP000266426"/>
    </source>
</evidence>
<dbReference type="InterPro" id="IPR020557">
    <property type="entry name" value="Fumarate_lyase_CS"/>
</dbReference>
<evidence type="ECO:0000256" key="3">
    <source>
        <dbReference type="ARBA" id="ARBA00012338"/>
    </source>
</evidence>
<protein>
    <recommendedName>
        <fullName evidence="3 7">Argininosuccinate lyase</fullName>
        <shortName evidence="7">ASAL</shortName>
        <ecNumber evidence="3 7">4.3.2.1</ecNumber>
    </recommendedName>
    <alternativeName>
        <fullName evidence="7">Arginosuccinase</fullName>
    </alternativeName>
</protein>
<keyword evidence="7" id="KW-0963">Cytoplasm</keyword>
<feature type="domain" description="Fumarate lyase N-terminal" evidence="8">
    <location>
        <begin position="10"/>
        <end position="304"/>
    </location>
</feature>
<proteinExistence type="inferred from homology"/>
<organism evidence="10 11">
    <name type="scientific">Candidatus Auribacter fodinae</name>
    <dbReference type="NCBI Taxonomy" id="2093366"/>
    <lineage>
        <taxon>Bacteria</taxon>
        <taxon>Pseudomonadati</taxon>
        <taxon>Candidatus Auribacterota</taxon>
        <taxon>Candidatus Auribacteria</taxon>
        <taxon>Candidatus Auribacterales</taxon>
        <taxon>Candidatus Auribacteraceae</taxon>
        <taxon>Candidatus Auribacter</taxon>
    </lineage>
</organism>
<evidence type="ECO:0000256" key="1">
    <source>
        <dbReference type="ARBA" id="ARBA00000985"/>
    </source>
</evidence>
<sequence length="462" mass="52281">MNKNKKLWGGRFAETTAHDAELFSASIQYDQRLYEQDIAGSIAHAKMLQKIGILNVEECERITAGLMQIREEIESGSFEFRTDREDIHMNIEARLTELIGAPGEKLHTARSRNDQVATDVRLYLRKQTDEIIKMIFALQRAFVKKACEYKNAVMPGFTHLQHAQPVLVAHHLLAYVNMLERDKQRYAECRTRIDVMPLGSCAFAGTPIPIDREYTANILGFSSVSQNSIDAVSDRDFIAEFLSVSAILGMHLSRLGEELVLWTSPEFAFVSLPDAYCTGSSIMPQKKNPDMAELVRGKTGRLYGNLISLLTLMKGLPLTYNRDLQEDKEPLFDTVDTVRGILSVCTGMLDRIVFNTSRLYSMADTAFILATEIADYLVMKGIPFRSCHEITGKIVAYCEKNKKTFQDLSLDEWKTFSPHFDSGIEDIVILEKSIQRKKSAGSTAPSEIERQLTYWESVMEVE</sequence>
<dbReference type="PANTHER" id="PTHR43814">
    <property type="entry name" value="ARGININOSUCCINATE LYASE"/>
    <property type="match status" value="1"/>
</dbReference>
<dbReference type="Gene3D" id="1.10.275.10">
    <property type="entry name" value="Fumarase/aspartase (N-terminal domain)"/>
    <property type="match status" value="1"/>
</dbReference>
<comment type="subcellular location">
    <subcellularLocation>
        <location evidence="7">Cytoplasm</location>
    </subcellularLocation>
</comment>
<dbReference type="HAMAP" id="MF_00006">
    <property type="entry name" value="Arg_succ_lyase"/>
    <property type="match status" value="1"/>
</dbReference>
<dbReference type="EMBL" id="QZJZ01000021">
    <property type="protein sequence ID" value="RJP60867.1"/>
    <property type="molecule type" value="Genomic_DNA"/>
</dbReference>
<comment type="caution">
    <text evidence="10">The sequence shown here is derived from an EMBL/GenBank/DDBJ whole genome shotgun (WGS) entry which is preliminary data.</text>
</comment>
<feature type="domain" description="Argininosuccinate lyase C-terminal" evidence="9">
    <location>
        <begin position="367"/>
        <end position="434"/>
    </location>
</feature>
<dbReference type="FunFam" id="1.20.200.10:FF:000015">
    <property type="entry name" value="argininosuccinate lyase isoform X2"/>
    <property type="match status" value="1"/>
</dbReference>
<keyword evidence="4 7" id="KW-0055">Arginine biosynthesis</keyword>
<accession>A0A3A4RDS6</accession>
<dbReference type="GO" id="GO:0004056">
    <property type="term" value="F:argininosuccinate lyase activity"/>
    <property type="evidence" value="ECO:0007669"/>
    <property type="project" value="UniProtKB-UniRule"/>
</dbReference>
<dbReference type="Gene3D" id="1.20.200.10">
    <property type="entry name" value="Fumarase/aspartase (Central domain)"/>
    <property type="match status" value="1"/>
</dbReference>
<comment type="pathway">
    <text evidence="2 7">Amino-acid biosynthesis; L-arginine biosynthesis; L-arginine from L-ornithine and carbamoyl phosphate: step 3/3.</text>
</comment>
<dbReference type="InterPro" id="IPR000362">
    <property type="entry name" value="Fumarate_lyase_fam"/>
</dbReference>
<dbReference type="InterPro" id="IPR009049">
    <property type="entry name" value="Argininosuccinate_lyase"/>
</dbReference>
<evidence type="ECO:0000256" key="5">
    <source>
        <dbReference type="ARBA" id="ARBA00022605"/>
    </source>
</evidence>
<dbReference type="FunFam" id="1.10.275.10:FF:000002">
    <property type="entry name" value="Argininosuccinate lyase"/>
    <property type="match status" value="1"/>
</dbReference>
<name>A0A3A4RDS6_9BACT</name>
<dbReference type="Pfam" id="PF14698">
    <property type="entry name" value="ASL_C2"/>
    <property type="match status" value="1"/>
</dbReference>
<dbReference type="Pfam" id="PF00206">
    <property type="entry name" value="Lyase_1"/>
    <property type="match status" value="1"/>
</dbReference>
<dbReference type="InterPro" id="IPR022761">
    <property type="entry name" value="Fumarate_lyase_N"/>
</dbReference>
<dbReference type="PROSITE" id="PS00163">
    <property type="entry name" value="FUMARATE_LYASES"/>
    <property type="match status" value="1"/>
</dbReference>